<feature type="compositionally biased region" description="Basic and acidic residues" evidence="1">
    <location>
        <begin position="96"/>
        <end position="115"/>
    </location>
</feature>
<accession>A0AAQ4DBD7</accession>
<gene>
    <name evidence="2" type="ORF">V5799_028956</name>
</gene>
<name>A0AAQ4DBD7_AMBAM</name>
<comment type="caution">
    <text evidence="2">The sequence shown here is derived from an EMBL/GenBank/DDBJ whole genome shotgun (WGS) entry which is preliminary data.</text>
</comment>
<feature type="region of interest" description="Disordered" evidence="1">
    <location>
        <begin position="1"/>
        <end position="49"/>
    </location>
</feature>
<feature type="region of interest" description="Disordered" evidence="1">
    <location>
        <begin position="224"/>
        <end position="248"/>
    </location>
</feature>
<feature type="compositionally biased region" description="Basic and acidic residues" evidence="1">
    <location>
        <begin position="238"/>
        <end position="248"/>
    </location>
</feature>
<feature type="compositionally biased region" description="Basic and acidic residues" evidence="1">
    <location>
        <begin position="159"/>
        <end position="174"/>
    </location>
</feature>
<evidence type="ECO:0000256" key="1">
    <source>
        <dbReference type="SAM" id="MobiDB-lite"/>
    </source>
</evidence>
<keyword evidence="3" id="KW-1185">Reference proteome</keyword>
<proteinExistence type="predicted"/>
<protein>
    <submittedName>
        <fullName evidence="2">Uncharacterized protein</fullName>
    </submittedName>
</protein>
<evidence type="ECO:0000313" key="2">
    <source>
        <dbReference type="EMBL" id="KAK8759777.1"/>
    </source>
</evidence>
<dbReference type="EMBL" id="JARKHS020032612">
    <property type="protein sequence ID" value="KAK8759777.1"/>
    <property type="molecule type" value="Genomic_DNA"/>
</dbReference>
<organism evidence="2 3">
    <name type="scientific">Amblyomma americanum</name>
    <name type="common">Lone star tick</name>
    <dbReference type="NCBI Taxonomy" id="6943"/>
    <lineage>
        <taxon>Eukaryota</taxon>
        <taxon>Metazoa</taxon>
        <taxon>Ecdysozoa</taxon>
        <taxon>Arthropoda</taxon>
        <taxon>Chelicerata</taxon>
        <taxon>Arachnida</taxon>
        <taxon>Acari</taxon>
        <taxon>Parasitiformes</taxon>
        <taxon>Ixodida</taxon>
        <taxon>Ixodoidea</taxon>
        <taxon>Ixodidae</taxon>
        <taxon>Amblyomminae</taxon>
        <taxon>Amblyomma</taxon>
    </lineage>
</organism>
<feature type="region of interest" description="Disordered" evidence="1">
    <location>
        <begin position="93"/>
        <end position="175"/>
    </location>
</feature>
<feature type="compositionally biased region" description="Polar residues" evidence="1">
    <location>
        <begin position="224"/>
        <end position="236"/>
    </location>
</feature>
<feature type="compositionally biased region" description="Polar residues" evidence="1">
    <location>
        <begin position="125"/>
        <end position="142"/>
    </location>
</feature>
<sequence length="426" mass="47370">MSSDAHPVQAHDVNQRQVLAVKDPKGQFYGGGTPTQSQSTGKSKEGQPPTVLSVAACSCELKDQQHVHVALTSPCVMPRTTDASTQTYTGSLCKENTQDHAGGRSGRQELSKLKEPSVYQKRRNNSGSNENPLKTSAATLQFRSGIPTPSKKKPLIKGTEQERGSHVEAPDDGRSGALFKQNMMERLAKANDILREMLAEPPSSTSIISAAPKTVQPCPVKNSEFSTAASRSTPIRETSVRPKNADRKEIPKTQKQCPSESTSLFIDAGQYIATDELWSINKTIKSQWKKARAKIHEDASETYNKFLLDSCEHMSKLTGATRESERLKVVKARKELLASMKKEVHIACGAFEEWRTHYLQDELQKCCTALERGGHSFVLAAVLYEEAFKALRDKEARTHSHVSTLWMELIKVEKMNQDFFSYFINI</sequence>
<reference evidence="2 3" key="1">
    <citation type="journal article" date="2023" name="Arcadia Sci">
        <title>De novo assembly of a long-read Amblyomma americanum tick genome.</title>
        <authorList>
            <person name="Chou S."/>
            <person name="Poskanzer K.E."/>
            <person name="Rollins M."/>
            <person name="Thuy-Boun P.S."/>
        </authorList>
    </citation>
    <scope>NUCLEOTIDE SEQUENCE [LARGE SCALE GENOMIC DNA]</scope>
    <source>
        <strain evidence="2">F_SG_1</strain>
        <tissue evidence="2">Salivary glands</tissue>
    </source>
</reference>
<dbReference type="Proteomes" id="UP001321473">
    <property type="component" value="Unassembled WGS sequence"/>
</dbReference>
<evidence type="ECO:0000313" key="3">
    <source>
        <dbReference type="Proteomes" id="UP001321473"/>
    </source>
</evidence>
<dbReference type="AlphaFoldDB" id="A0AAQ4DBD7"/>